<dbReference type="RefSeq" id="XP_056080758.1">
    <property type="nucleotide sequence ID" value="XM_056226487.1"/>
</dbReference>
<dbReference type="Proteomes" id="UP001161438">
    <property type="component" value="Chromosome 3"/>
</dbReference>
<comment type="function">
    <text evidence="15">Guanine nucleotide-exchange factor (GEF) required for the formation or budding of transport vesicles from the ER.</text>
</comment>
<accession>A0AA35IXE8</accession>
<dbReference type="Pfam" id="PF00400">
    <property type="entry name" value="WD40"/>
    <property type="match status" value="1"/>
</dbReference>
<evidence type="ECO:0000256" key="10">
    <source>
        <dbReference type="ARBA" id="ARBA00022989"/>
    </source>
</evidence>
<evidence type="ECO:0000256" key="9">
    <source>
        <dbReference type="ARBA" id="ARBA00022968"/>
    </source>
</evidence>
<dbReference type="PANTHER" id="PTHR23284">
    <property type="entry name" value="PROLACTIN REGULATORY ELEMENT BINDING PROTEIN"/>
    <property type="match status" value="1"/>
</dbReference>
<gene>
    <name evidence="16" type="primary">SMKI03G1190</name>
    <name evidence="16" type="ORF">SMKI_03G1190</name>
</gene>
<dbReference type="GO" id="GO:0015031">
    <property type="term" value="P:protein transport"/>
    <property type="evidence" value="ECO:0007669"/>
    <property type="project" value="UniProtKB-KW"/>
</dbReference>
<reference evidence="16" key="1">
    <citation type="submission" date="2022-10" db="EMBL/GenBank/DDBJ databases">
        <authorList>
            <person name="Byrne P K."/>
        </authorList>
    </citation>
    <scope>NUCLEOTIDE SEQUENCE</scope>
    <source>
        <strain evidence="16">IFO1815</strain>
    </source>
</reference>
<dbReference type="GO" id="GO:0000139">
    <property type="term" value="C:Golgi membrane"/>
    <property type="evidence" value="ECO:0007669"/>
    <property type="project" value="UniProtKB-SubCell"/>
</dbReference>
<dbReference type="FunFam" id="2.130.10.10:FF:000597">
    <property type="entry name" value="Guanine nucleotide-exchange factor SEC12"/>
    <property type="match status" value="1"/>
</dbReference>
<dbReference type="GO" id="GO:0005096">
    <property type="term" value="F:GTPase activator activity"/>
    <property type="evidence" value="ECO:0007669"/>
    <property type="project" value="UniProtKB-KW"/>
</dbReference>
<evidence type="ECO:0000256" key="15">
    <source>
        <dbReference type="RuleBase" id="RU369019"/>
    </source>
</evidence>
<name>A0AA35IXE8_SACMI</name>
<keyword evidence="9" id="KW-0735">Signal-anchor</keyword>
<sequence length="1032" mass="111318">MSGDSANYDVGYPIYGAKFINEDTLLVAGGGGKFNSSFPNKITALKVNFQKKKRIRRFREITLDSMDDAPTSLDCNNNLILVGCNELFNESSVENVNHHLRKFMFEQEHLKFVASIDFNRTTDPSVFTKFVYIDQRATVAAIASSAVPSVIRIIDPRNLTENYEIETGKEVNDLHFAPNGILLSYITSNSLEVASVRDGKFVARKTDFDKNLILSKIRFINDDTLLVAASLSNSDGVSLLKIGVSSRGVKILKTAPFMFDLNVITSMDVSPNGQFIGISSNDNSIAIINVGKLELVQLVPRVHESNITRVTFSPNSKYLASTSMGNTINVLKLSITSSSILRKIWNFFVNFVLLVVLAGAVQLGYKHDLHGLLYRHAHDIYNSKFKGNTFVDQGSSYCSTVSDDYRGITETADIVSANDLTRDISTELSLFDTSTMKTIVEDLTSSVWISPSSISEVPSLDSPTEIPCSFSSKTSDFVTSDLPMSSLSFTERATSEQILSSSTSELAKPITSSAISTIAETNITPLNAESITSPLEPITEYPESILYSSEQASPLVVVQSDNQRVTSTDGESKMVISEMTSPSPLLTHSLSHTPSSLLSLSAISTAAASSALSTDLVTIITTTRTNPTNGPAELSSIDNLKIAPTREVYKTKIITEVITKIEYRNMPVSSYEATTGQHIEALSSWSLTPTNTMISRSLTEIEPMASELQSMVETPADLTSRESIIDQIKSNLTSYENSSLISASRDSTTFHRKSFSDSSIISSLQSMELPTVTTTSFDSVSTSSASTSIVSSTHPIPELVSSVIEETVTSSFSETKMQGDDASSIESLGHTSIRADSIQTSGINFANPPSSNSTIIEKISSLSTTSGSSSINSVTTPADKDASLFMESGPIPVSHPIPNITITTPSFISDSREMTAGSIAATGLVQKEIMIEVGALKNIPKPSDTHQNINTFVSQPSATETYTSVYEEGISSTSSSSELVSPLNIETTTLPNALIPSGATIAPSDNNLDSNIVYGGNQTAETVNNANLHDEL</sequence>
<dbReference type="Gene3D" id="2.130.10.10">
    <property type="entry name" value="YVTN repeat-like/Quinoprotein amine dehydrogenase"/>
    <property type="match status" value="1"/>
</dbReference>
<keyword evidence="17" id="KW-1185">Reference proteome</keyword>
<dbReference type="GO" id="GO:0006888">
    <property type="term" value="P:endoplasmic reticulum to Golgi vesicle-mediated transport"/>
    <property type="evidence" value="ECO:0007669"/>
    <property type="project" value="UniProtKB-UniRule"/>
</dbReference>
<dbReference type="InterPro" id="IPR045260">
    <property type="entry name" value="Sec12-like"/>
</dbReference>
<evidence type="ECO:0000256" key="11">
    <source>
        <dbReference type="ARBA" id="ARBA00023034"/>
    </source>
</evidence>
<evidence type="ECO:0000256" key="4">
    <source>
        <dbReference type="ARBA" id="ARBA00022692"/>
    </source>
</evidence>
<keyword evidence="2" id="KW-0343">GTPase activation</keyword>
<keyword evidence="6 15" id="KW-0256">Endoplasmic reticulum</keyword>
<evidence type="ECO:0000313" key="16">
    <source>
        <dbReference type="EMBL" id="CAI4037641.1"/>
    </source>
</evidence>
<keyword evidence="1 15" id="KW-0813">Transport</keyword>
<organism evidence="16 17">
    <name type="scientific">Saccharomyces mikatae IFO 1815</name>
    <dbReference type="NCBI Taxonomy" id="226126"/>
    <lineage>
        <taxon>Eukaryota</taxon>
        <taxon>Fungi</taxon>
        <taxon>Dikarya</taxon>
        <taxon>Ascomycota</taxon>
        <taxon>Saccharomycotina</taxon>
        <taxon>Saccharomycetes</taxon>
        <taxon>Saccharomycetales</taxon>
        <taxon>Saccharomycetaceae</taxon>
        <taxon>Saccharomyces</taxon>
    </lineage>
</organism>
<protein>
    <recommendedName>
        <fullName evidence="15">Guanine nucleotide-exchange factor SEC12</fullName>
    </recommendedName>
</protein>
<dbReference type="InterPro" id="IPR036322">
    <property type="entry name" value="WD40_repeat_dom_sf"/>
</dbReference>
<keyword evidence="11" id="KW-0333">Golgi apparatus</keyword>
<evidence type="ECO:0000256" key="5">
    <source>
        <dbReference type="ARBA" id="ARBA00022737"/>
    </source>
</evidence>
<dbReference type="GO" id="GO:0005085">
    <property type="term" value="F:guanyl-nucleotide exchange factor activity"/>
    <property type="evidence" value="ECO:0007669"/>
    <property type="project" value="InterPro"/>
</dbReference>
<evidence type="ECO:0000256" key="6">
    <source>
        <dbReference type="ARBA" id="ARBA00022824"/>
    </source>
</evidence>
<keyword evidence="4" id="KW-0812">Transmembrane</keyword>
<proteinExistence type="inferred from homology"/>
<keyword evidence="13" id="KW-0325">Glycoprotein</keyword>
<keyword evidence="8 15" id="KW-0653">Protein transport</keyword>
<evidence type="ECO:0000256" key="1">
    <source>
        <dbReference type="ARBA" id="ARBA00022448"/>
    </source>
</evidence>
<dbReference type="EMBL" id="OX365759">
    <property type="protein sequence ID" value="CAI4037641.1"/>
    <property type="molecule type" value="Genomic_DNA"/>
</dbReference>
<dbReference type="GeneID" id="80916854"/>
<dbReference type="GO" id="GO:0003400">
    <property type="term" value="P:regulation of COPII vesicle coating"/>
    <property type="evidence" value="ECO:0007669"/>
    <property type="project" value="UniProtKB-UniRule"/>
</dbReference>
<evidence type="ECO:0000313" key="17">
    <source>
        <dbReference type="Proteomes" id="UP001161438"/>
    </source>
</evidence>
<keyword evidence="7" id="KW-0931">ER-Golgi transport</keyword>
<evidence type="ECO:0000256" key="8">
    <source>
        <dbReference type="ARBA" id="ARBA00022927"/>
    </source>
</evidence>
<keyword evidence="3 15" id="KW-0853">WD repeat</keyword>
<evidence type="ECO:0000256" key="3">
    <source>
        <dbReference type="ARBA" id="ARBA00022574"/>
    </source>
</evidence>
<evidence type="ECO:0000256" key="13">
    <source>
        <dbReference type="ARBA" id="ARBA00023180"/>
    </source>
</evidence>
<keyword evidence="10" id="KW-1133">Transmembrane helix</keyword>
<keyword evidence="5 15" id="KW-0677">Repeat</keyword>
<comment type="similarity">
    <text evidence="14 15">Belongs to the WD repeat SEC12 family.</text>
</comment>
<dbReference type="AlphaFoldDB" id="A0AA35IXE8"/>
<dbReference type="GO" id="GO:0005789">
    <property type="term" value="C:endoplasmic reticulum membrane"/>
    <property type="evidence" value="ECO:0007669"/>
    <property type="project" value="UniProtKB-SubCell"/>
</dbReference>
<comment type="subcellular location">
    <subcellularLocation>
        <location evidence="15">Endoplasmic reticulum membrane</location>
        <topology evidence="15">Single-pass type II membrane protein</topology>
    </subcellularLocation>
    <subcellularLocation>
        <location evidence="15">Golgi apparatus membrane</location>
        <topology evidence="15">Single-pass type II membrane protein</topology>
    </subcellularLocation>
</comment>
<dbReference type="InterPro" id="IPR015943">
    <property type="entry name" value="WD40/YVTN_repeat-like_dom_sf"/>
</dbReference>
<dbReference type="SUPFAM" id="SSF50978">
    <property type="entry name" value="WD40 repeat-like"/>
    <property type="match status" value="1"/>
</dbReference>
<evidence type="ECO:0000256" key="14">
    <source>
        <dbReference type="ARBA" id="ARBA00061254"/>
    </source>
</evidence>
<dbReference type="SMART" id="SM00320">
    <property type="entry name" value="WD40"/>
    <property type="match status" value="2"/>
</dbReference>
<dbReference type="PANTHER" id="PTHR23284:SF0">
    <property type="entry name" value="PROLACTIN REGULATORY ELEMENT-BINDING PROTEIN"/>
    <property type="match status" value="1"/>
</dbReference>
<evidence type="ECO:0000256" key="7">
    <source>
        <dbReference type="ARBA" id="ARBA00022892"/>
    </source>
</evidence>
<dbReference type="InterPro" id="IPR001680">
    <property type="entry name" value="WD40_rpt"/>
</dbReference>
<keyword evidence="12" id="KW-0472">Membrane</keyword>
<evidence type="ECO:0000256" key="12">
    <source>
        <dbReference type="ARBA" id="ARBA00023136"/>
    </source>
</evidence>
<evidence type="ECO:0000256" key="2">
    <source>
        <dbReference type="ARBA" id="ARBA00022468"/>
    </source>
</evidence>